<dbReference type="Proteomes" id="UP000256373">
    <property type="component" value="Unassembled WGS sequence"/>
</dbReference>
<sequence length="140" mass="15648">MGSVILAYGMLSGTPPVAIDWKRLTDVKFTRKLNSELSMYFLYPTFGPSVQALKGKQIQIRGYMIPVDEENNIYVISAKPMAMCFFCGGAGPESIIELQLKNRKQRFKTDDVRTVTGRLVLNPADVEHLNYILTGAELAD</sequence>
<comment type="caution">
    <text evidence="1">The sequence shown here is derived from an EMBL/GenBank/DDBJ whole genome shotgun (WGS) entry which is preliminary data.</text>
</comment>
<evidence type="ECO:0000313" key="1">
    <source>
        <dbReference type="EMBL" id="REA60960.1"/>
    </source>
</evidence>
<proteinExistence type="predicted"/>
<dbReference type="OrthoDB" id="1348500at2"/>
<evidence type="ECO:0000313" key="2">
    <source>
        <dbReference type="Proteomes" id="UP000256373"/>
    </source>
</evidence>
<reference evidence="1 2" key="1">
    <citation type="submission" date="2018-07" db="EMBL/GenBank/DDBJ databases">
        <title>Dyadobacter roseus sp. nov., isolated from rose rhizosphere soil.</title>
        <authorList>
            <person name="Chen L."/>
        </authorList>
    </citation>
    <scope>NUCLEOTIDE SEQUENCE [LARGE SCALE GENOMIC DNA]</scope>
    <source>
        <strain evidence="1 2">RS19</strain>
    </source>
</reference>
<dbReference type="AlphaFoldDB" id="A0A3D8YAX8"/>
<accession>A0A3D8YAX8</accession>
<keyword evidence="2" id="KW-1185">Reference proteome</keyword>
<protein>
    <submittedName>
        <fullName evidence="1">DUF3299 domain-containing protein</fullName>
    </submittedName>
</protein>
<dbReference type="EMBL" id="QNUL01000009">
    <property type="protein sequence ID" value="REA60960.1"/>
    <property type="molecule type" value="Genomic_DNA"/>
</dbReference>
<organism evidence="1 2">
    <name type="scientific">Dyadobacter luteus</name>
    <dbReference type="NCBI Taxonomy" id="2259619"/>
    <lineage>
        <taxon>Bacteria</taxon>
        <taxon>Pseudomonadati</taxon>
        <taxon>Bacteroidota</taxon>
        <taxon>Cytophagia</taxon>
        <taxon>Cytophagales</taxon>
        <taxon>Spirosomataceae</taxon>
        <taxon>Dyadobacter</taxon>
    </lineage>
</organism>
<gene>
    <name evidence="1" type="ORF">DSL64_13175</name>
</gene>
<dbReference type="Gene3D" id="2.40.50.870">
    <property type="entry name" value="Protein of unknown function (DUF3299)"/>
    <property type="match status" value="1"/>
</dbReference>
<name>A0A3D8YAX8_9BACT</name>